<keyword evidence="11 17" id="KW-0472">Membrane</keyword>
<protein>
    <recommendedName>
        <fullName evidence="5">Tissue factor</fullName>
    </recommendedName>
    <alternativeName>
        <fullName evidence="16">Coagulation factor III</fullName>
    </alternativeName>
</protein>
<evidence type="ECO:0000256" key="9">
    <source>
        <dbReference type="ARBA" id="ARBA00022989"/>
    </source>
</evidence>
<gene>
    <name evidence="20" type="primary">f3a</name>
</gene>
<evidence type="ECO:0000256" key="3">
    <source>
        <dbReference type="ARBA" id="ARBA00009197"/>
    </source>
</evidence>
<dbReference type="SUPFAM" id="SSF49265">
    <property type="entry name" value="Fibronectin type III"/>
    <property type="match status" value="2"/>
</dbReference>
<dbReference type="FunFam" id="2.60.40.10:FF:000899">
    <property type="entry name" value="Tissue factor"/>
    <property type="match status" value="1"/>
</dbReference>
<evidence type="ECO:0000256" key="4">
    <source>
        <dbReference type="ARBA" id="ARBA00011184"/>
    </source>
</evidence>
<evidence type="ECO:0000259" key="19">
    <source>
        <dbReference type="Pfam" id="PF09294"/>
    </source>
</evidence>
<evidence type="ECO:0000256" key="15">
    <source>
        <dbReference type="ARBA" id="ARBA00023288"/>
    </source>
</evidence>
<evidence type="ECO:0000256" key="8">
    <source>
        <dbReference type="ARBA" id="ARBA00022729"/>
    </source>
</evidence>
<dbReference type="GO" id="GO:0007596">
    <property type="term" value="P:blood coagulation"/>
    <property type="evidence" value="ECO:0007669"/>
    <property type="project" value="UniProtKB-KW"/>
</dbReference>
<evidence type="ECO:0000256" key="1">
    <source>
        <dbReference type="ARBA" id="ARBA00002201"/>
    </source>
</evidence>
<proteinExistence type="inferred from homology"/>
<keyword evidence="14" id="KW-0325">Glycoprotein</keyword>
<dbReference type="PRINTS" id="PR00346">
    <property type="entry name" value="TISSUEFACTOR"/>
</dbReference>
<evidence type="ECO:0000256" key="14">
    <source>
        <dbReference type="ARBA" id="ARBA00023180"/>
    </source>
</evidence>
<dbReference type="Pfam" id="PF01108">
    <property type="entry name" value="Tissue_fac"/>
    <property type="match status" value="1"/>
</dbReference>
<dbReference type="GeneTree" id="ENSGT00390000012668"/>
<evidence type="ECO:0000256" key="6">
    <source>
        <dbReference type="ARBA" id="ARBA00022692"/>
    </source>
</evidence>
<keyword evidence="8" id="KW-0732">Signal</keyword>
<evidence type="ECO:0000313" key="21">
    <source>
        <dbReference type="Proteomes" id="UP000314983"/>
    </source>
</evidence>
<feature type="domain" description="Fibronectin type-III" evidence="18">
    <location>
        <begin position="18"/>
        <end position="98"/>
    </location>
</feature>
<dbReference type="InterPro" id="IPR001187">
    <property type="entry name" value="Tissue_factor"/>
</dbReference>
<dbReference type="InterPro" id="IPR050650">
    <property type="entry name" value="Type-II_Cytokine-TF_Rcpt"/>
</dbReference>
<dbReference type="GO" id="GO:0004896">
    <property type="term" value="F:cytokine receptor activity"/>
    <property type="evidence" value="ECO:0007669"/>
    <property type="project" value="TreeGrafter"/>
</dbReference>
<dbReference type="Pfam" id="PF09294">
    <property type="entry name" value="Interfer-bind"/>
    <property type="match status" value="1"/>
</dbReference>
<evidence type="ECO:0000256" key="16">
    <source>
        <dbReference type="ARBA" id="ARBA00031171"/>
    </source>
</evidence>
<organism evidence="20 21">
    <name type="scientific">Electrophorus electricus</name>
    <name type="common">Electric eel</name>
    <name type="synonym">Gymnotus electricus</name>
    <dbReference type="NCBI Taxonomy" id="8005"/>
    <lineage>
        <taxon>Eukaryota</taxon>
        <taxon>Metazoa</taxon>
        <taxon>Chordata</taxon>
        <taxon>Craniata</taxon>
        <taxon>Vertebrata</taxon>
        <taxon>Euteleostomi</taxon>
        <taxon>Actinopterygii</taxon>
        <taxon>Neopterygii</taxon>
        <taxon>Teleostei</taxon>
        <taxon>Ostariophysi</taxon>
        <taxon>Gymnotiformes</taxon>
        <taxon>Gymnotoidei</taxon>
        <taxon>Gymnotidae</taxon>
        <taxon>Electrophorus</taxon>
    </lineage>
</organism>
<keyword evidence="9 17" id="KW-1133">Transmembrane helix</keyword>
<dbReference type="InterPro" id="IPR015373">
    <property type="entry name" value="Interferon/interleukin_rcp_dom"/>
</dbReference>
<dbReference type="Ensembl" id="ENSEEET00000059099.1">
    <property type="protein sequence ID" value="ENSEEEP00000053231.1"/>
    <property type="gene ID" value="ENSEEEG00000011306.2"/>
</dbReference>
<keyword evidence="7" id="KW-0356">Hemostasis</keyword>
<reference evidence="20 21" key="1">
    <citation type="submission" date="2020-05" db="EMBL/GenBank/DDBJ databases">
        <title>Electrophorus electricus (electric eel) genome, fEleEle1, primary haplotype.</title>
        <authorList>
            <person name="Myers G."/>
            <person name="Meyer A."/>
            <person name="Fedrigo O."/>
            <person name="Formenti G."/>
            <person name="Rhie A."/>
            <person name="Tracey A."/>
            <person name="Sims Y."/>
            <person name="Jarvis E.D."/>
        </authorList>
    </citation>
    <scope>NUCLEOTIDE SEQUENCE [LARGE SCALE GENOMIC DNA]</scope>
</reference>
<dbReference type="PANTHER" id="PTHR20859">
    <property type="entry name" value="INTERFERON/INTERLEUKIN RECEPTOR"/>
    <property type="match status" value="1"/>
</dbReference>
<feature type="domain" description="Interferon/interleukin receptor" evidence="19">
    <location>
        <begin position="120"/>
        <end position="228"/>
    </location>
</feature>
<evidence type="ECO:0000313" key="20">
    <source>
        <dbReference type="Ensembl" id="ENSEEEP00000053231.1"/>
    </source>
</evidence>
<evidence type="ECO:0000256" key="7">
    <source>
        <dbReference type="ARBA" id="ARBA00022696"/>
    </source>
</evidence>
<dbReference type="Gene3D" id="2.60.40.10">
    <property type="entry name" value="Immunoglobulins"/>
    <property type="match status" value="2"/>
</dbReference>
<keyword evidence="13" id="KW-1015">Disulfide bond</keyword>
<evidence type="ECO:0000256" key="11">
    <source>
        <dbReference type="ARBA" id="ARBA00023136"/>
    </source>
</evidence>
<dbReference type="InterPro" id="IPR036116">
    <property type="entry name" value="FN3_sf"/>
</dbReference>
<keyword evidence="15" id="KW-0449">Lipoprotein</keyword>
<evidence type="ECO:0000256" key="12">
    <source>
        <dbReference type="ARBA" id="ARBA00023139"/>
    </source>
</evidence>
<comment type="function">
    <text evidence="1">Initiates blood coagulation by forming a complex with circulating factor VII or VIIa. The [TF:VIIa] complex activates factors IX or X by specific limited proteolysis. TF plays a role in normal hemostasis by initiating the cell-surface assembly and propagation of the coagulation protease cascade.</text>
</comment>
<comment type="subcellular location">
    <subcellularLocation>
        <location evidence="2">Membrane</location>
        <topology evidence="2">Single-pass type I membrane protein</topology>
    </subcellularLocation>
</comment>
<dbReference type="Proteomes" id="UP000314983">
    <property type="component" value="Chromosome 10"/>
</dbReference>
<evidence type="ECO:0000256" key="13">
    <source>
        <dbReference type="ARBA" id="ARBA00023157"/>
    </source>
</evidence>
<feature type="transmembrane region" description="Helical" evidence="17">
    <location>
        <begin position="239"/>
        <end position="265"/>
    </location>
</feature>
<evidence type="ECO:0000256" key="10">
    <source>
        <dbReference type="ARBA" id="ARBA00023084"/>
    </source>
</evidence>
<evidence type="ECO:0000256" key="5">
    <source>
        <dbReference type="ARBA" id="ARBA00018722"/>
    </source>
</evidence>
<dbReference type="AlphaFoldDB" id="A0AAY5E8L3"/>
<evidence type="ECO:0000256" key="2">
    <source>
        <dbReference type="ARBA" id="ARBA00004479"/>
    </source>
</evidence>
<keyword evidence="21" id="KW-1185">Reference proteome</keyword>
<keyword evidence="6 17" id="KW-0812">Transmembrane</keyword>
<accession>A0AAY5E8L3</accession>
<name>A0AAY5E8L3_ELEEL</name>
<dbReference type="GO" id="GO:0005886">
    <property type="term" value="C:plasma membrane"/>
    <property type="evidence" value="ECO:0007669"/>
    <property type="project" value="TreeGrafter"/>
</dbReference>
<reference evidence="20" key="2">
    <citation type="submission" date="2025-08" db="UniProtKB">
        <authorList>
            <consortium name="Ensembl"/>
        </authorList>
    </citation>
    <scope>IDENTIFICATION</scope>
</reference>
<comment type="subunit">
    <text evidence="4">Interacts with HSPE; the interaction, inhibited by heparin, promotes the generation of activated factor X and activates coagulation in the presence of activated factor VII.</text>
</comment>
<sequence>MKQSRHVNKIHVSVCLCVETFPRAQNVTWISFNFKTLLTWSPKPTNYSYTVEFSQRGQNRERTPLCIQTSNTECDLTTAVSNLKGKYIAEVQSEPVRGVSSDLTEFPHTASNWFCPFNDTIIGRPEFKIAVNEDQRTITVHVKDIETALLNGQKQRQSIRDIFKDDLQYKVYYRKAKSSGKKDKVSMSSTIELTGLDKGVSYCINVQAYIPSRSVGKQYGELSHVQCSPEEHKSIFDEYSLAVIASAILVIVVIISVVIAVILVCCKRQQRAKKRGTERVPLKGV</sequence>
<keyword evidence="10" id="KW-0094">Blood coagulation</keyword>
<reference evidence="20" key="3">
    <citation type="submission" date="2025-09" db="UniProtKB">
        <authorList>
            <consortium name="Ensembl"/>
        </authorList>
    </citation>
    <scope>IDENTIFICATION</scope>
</reference>
<evidence type="ECO:0000256" key="17">
    <source>
        <dbReference type="SAM" id="Phobius"/>
    </source>
</evidence>
<keyword evidence="12" id="KW-0564">Palmitate</keyword>
<dbReference type="InterPro" id="IPR013783">
    <property type="entry name" value="Ig-like_fold"/>
</dbReference>
<dbReference type="InterPro" id="IPR003961">
    <property type="entry name" value="FN3_dom"/>
</dbReference>
<evidence type="ECO:0000259" key="18">
    <source>
        <dbReference type="Pfam" id="PF01108"/>
    </source>
</evidence>
<dbReference type="PANTHER" id="PTHR20859:SF22">
    <property type="entry name" value="TISSUE FACTOR"/>
    <property type="match status" value="1"/>
</dbReference>
<comment type="similarity">
    <text evidence="3">Belongs to the tissue factor family.</text>
</comment>